<keyword evidence="15" id="KW-1185">Reference proteome</keyword>
<reference evidence="14 15" key="1">
    <citation type="submission" date="2018-11" db="EMBL/GenBank/DDBJ databases">
        <title>Genomic Encyclopedia of Type Strains, Phase IV (KMG-IV): sequencing the most valuable type-strain genomes for metagenomic binning, comparative biology and taxonomic classification.</title>
        <authorList>
            <person name="Goeker M."/>
        </authorList>
    </citation>
    <scope>NUCLEOTIDE SEQUENCE [LARGE SCALE GENOMIC DNA]</scope>
    <source>
        <strain evidence="14 15">DSM 26537</strain>
    </source>
</reference>
<evidence type="ECO:0000313" key="14">
    <source>
        <dbReference type="EMBL" id="ROR31436.1"/>
    </source>
</evidence>
<keyword evidence="10" id="KW-0175">Coiled coil</keyword>
<keyword evidence="7 9" id="KW-0807">Transducer</keyword>
<keyword evidence="3" id="KW-0145">Chemotaxis</keyword>
<dbReference type="AlphaFoldDB" id="A0A3N1XXV8"/>
<dbReference type="PROSITE" id="PS50885">
    <property type="entry name" value="HAMP"/>
    <property type="match status" value="1"/>
</dbReference>
<gene>
    <name evidence="14" type="ORF">EDD66_10152</name>
</gene>
<dbReference type="GO" id="GO:0006935">
    <property type="term" value="P:chemotaxis"/>
    <property type="evidence" value="ECO:0007669"/>
    <property type="project" value="UniProtKB-KW"/>
</dbReference>
<feature type="domain" description="Methyl-accepting transducer" evidence="12">
    <location>
        <begin position="424"/>
        <end position="674"/>
    </location>
</feature>
<comment type="caution">
    <text evidence="14">The sequence shown here is derived from an EMBL/GenBank/DDBJ whole genome shotgun (WGS) entry which is preliminary data.</text>
</comment>
<evidence type="ECO:0000256" key="3">
    <source>
        <dbReference type="ARBA" id="ARBA00022500"/>
    </source>
</evidence>
<keyword evidence="6 11" id="KW-0472">Membrane</keyword>
<feature type="coiled-coil region" evidence="10">
    <location>
        <begin position="677"/>
        <end position="704"/>
    </location>
</feature>
<evidence type="ECO:0000256" key="8">
    <source>
        <dbReference type="ARBA" id="ARBA00029447"/>
    </source>
</evidence>
<feature type="transmembrane region" description="Helical" evidence="11">
    <location>
        <begin position="43"/>
        <end position="62"/>
    </location>
</feature>
<dbReference type="CDD" id="cd06225">
    <property type="entry name" value="HAMP"/>
    <property type="match status" value="1"/>
</dbReference>
<dbReference type="SUPFAM" id="SSF58104">
    <property type="entry name" value="Methyl-accepting chemotaxis protein (MCP) signaling domain"/>
    <property type="match status" value="1"/>
</dbReference>
<dbReference type="InterPro" id="IPR033479">
    <property type="entry name" value="dCache_1"/>
</dbReference>
<evidence type="ECO:0000256" key="5">
    <source>
        <dbReference type="ARBA" id="ARBA00022989"/>
    </source>
</evidence>
<evidence type="ECO:0000259" key="13">
    <source>
        <dbReference type="PROSITE" id="PS50885"/>
    </source>
</evidence>
<evidence type="ECO:0000259" key="12">
    <source>
        <dbReference type="PROSITE" id="PS50111"/>
    </source>
</evidence>
<dbReference type="PANTHER" id="PTHR32089:SF114">
    <property type="entry name" value="METHYL-ACCEPTING CHEMOTAXIS PROTEIN MCPB"/>
    <property type="match status" value="1"/>
</dbReference>
<dbReference type="Pfam" id="PF00015">
    <property type="entry name" value="MCPsignal"/>
    <property type="match status" value="1"/>
</dbReference>
<comment type="subcellular location">
    <subcellularLocation>
        <location evidence="1">Cell membrane</location>
        <topology evidence="1">Multi-pass membrane protein</topology>
    </subcellularLocation>
</comment>
<dbReference type="GO" id="GO:0007165">
    <property type="term" value="P:signal transduction"/>
    <property type="evidence" value="ECO:0007669"/>
    <property type="project" value="UniProtKB-KW"/>
</dbReference>
<dbReference type="InterPro" id="IPR004089">
    <property type="entry name" value="MCPsignal_dom"/>
</dbReference>
<sequence length="711" mass="77560">MKRFRWKKGLRFSKKLSAILPKKGNQVKTGQLHFKLNSIRVKLIGGFIIPVGCILLLGIVSYTKASRGIISSYETASQNSLNMLSQYYSLAFQSVISKSTQINANEELKKYYSGYYKGDPLKEISGFKEAQSLASSTTIGDQIIKSVYVFSEYGDGISSYGSLPKTTYNDFLNSKEGKIIADSENESYWGGYHTFLDELVNIKNEDYGLSFFNKLYSTSNKPIGYIVLDVKMDFVKKALKDVNLGEDCISGFITSDNREILEGGYDKGFKFASREFFQTSLKSDKQNGSSYVDYNGDTYLYIYSKIMDGNAIVCSLIPKDMITRQAQDVKTATVIIVLIASMIAIITGSIMSSGISNAIHKTNGVLEKASEGDLTVSVKLRRKDEFLALSNSIANMMVSMKTLIIKMAGVSATVSASAYDVSNNSGLFLNATKQISSAVSDIDQGLNQQAADSEKCLIQMEGLADQIEELNKNTNAMDHIAQNTKNVVESGIVIVDELNLKSKDTANVTKIVIEDIERLEVDSKSVSSIVETINSIAEQTNLLSLNASIEAARAGEAGRGFSVVADEIRKLAEQSASSANQIGEIIQNIQSQTKKTATTAKRAEDIVISQEEALLNTINVFNEINGQVESLTKSIEKISAGLVKIEDSKNDTLGAIESISATSEETAAASGQLGITVDSQLEAVKDLNHAAERLRADAKNLEDSVLIFKID</sequence>
<dbReference type="Pfam" id="PF02743">
    <property type="entry name" value="dCache_1"/>
    <property type="match status" value="1"/>
</dbReference>
<dbReference type="Proteomes" id="UP000273083">
    <property type="component" value="Unassembled WGS sequence"/>
</dbReference>
<evidence type="ECO:0000256" key="10">
    <source>
        <dbReference type="SAM" id="Coils"/>
    </source>
</evidence>
<evidence type="ECO:0000256" key="7">
    <source>
        <dbReference type="ARBA" id="ARBA00023224"/>
    </source>
</evidence>
<proteinExistence type="inferred from homology"/>
<name>A0A3N1XXV8_9FIRM</name>
<dbReference type="CDD" id="cd11386">
    <property type="entry name" value="MCP_signal"/>
    <property type="match status" value="1"/>
</dbReference>
<evidence type="ECO:0000256" key="1">
    <source>
        <dbReference type="ARBA" id="ARBA00004651"/>
    </source>
</evidence>
<dbReference type="Gene3D" id="3.30.450.20">
    <property type="entry name" value="PAS domain"/>
    <property type="match status" value="1"/>
</dbReference>
<accession>A0A3N1XXV8</accession>
<evidence type="ECO:0000256" key="4">
    <source>
        <dbReference type="ARBA" id="ARBA00022692"/>
    </source>
</evidence>
<keyword evidence="4 11" id="KW-0812">Transmembrane</keyword>
<comment type="similarity">
    <text evidence="8">Belongs to the methyl-accepting chemotaxis (MCP) protein family.</text>
</comment>
<dbReference type="InterPro" id="IPR003660">
    <property type="entry name" value="HAMP_dom"/>
</dbReference>
<protein>
    <submittedName>
        <fullName evidence="14">Methyl-accepting chemotaxis protein</fullName>
    </submittedName>
</protein>
<dbReference type="SMART" id="SM00283">
    <property type="entry name" value="MA"/>
    <property type="match status" value="1"/>
</dbReference>
<dbReference type="PROSITE" id="PS50111">
    <property type="entry name" value="CHEMOTAXIS_TRANSDUC_2"/>
    <property type="match status" value="1"/>
</dbReference>
<keyword evidence="2" id="KW-1003">Cell membrane</keyword>
<evidence type="ECO:0000256" key="2">
    <source>
        <dbReference type="ARBA" id="ARBA00022475"/>
    </source>
</evidence>
<keyword evidence="5 11" id="KW-1133">Transmembrane helix</keyword>
<dbReference type="EMBL" id="RJVG01000001">
    <property type="protein sequence ID" value="ROR31436.1"/>
    <property type="molecule type" value="Genomic_DNA"/>
</dbReference>
<dbReference type="Gene3D" id="1.10.8.500">
    <property type="entry name" value="HAMP domain in histidine kinase"/>
    <property type="match status" value="1"/>
</dbReference>
<evidence type="ECO:0000256" key="9">
    <source>
        <dbReference type="PROSITE-ProRule" id="PRU00284"/>
    </source>
</evidence>
<feature type="domain" description="HAMP" evidence="13">
    <location>
        <begin position="353"/>
        <end position="405"/>
    </location>
</feature>
<evidence type="ECO:0000256" key="11">
    <source>
        <dbReference type="SAM" id="Phobius"/>
    </source>
</evidence>
<dbReference type="PANTHER" id="PTHR32089">
    <property type="entry name" value="METHYL-ACCEPTING CHEMOTAXIS PROTEIN MCPB"/>
    <property type="match status" value="1"/>
</dbReference>
<organism evidence="14 15">
    <name type="scientific">Mobilisporobacter senegalensis</name>
    <dbReference type="NCBI Taxonomy" id="1329262"/>
    <lineage>
        <taxon>Bacteria</taxon>
        <taxon>Bacillati</taxon>
        <taxon>Bacillota</taxon>
        <taxon>Clostridia</taxon>
        <taxon>Lachnospirales</taxon>
        <taxon>Lachnospiraceae</taxon>
        <taxon>Mobilisporobacter</taxon>
    </lineage>
</organism>
<evidence type="ECO:0000256" key="6">
    <source>
        <dbReference type="ARBA" id="ARBA00023136"/>
    </source>
</evidence>
<dbReference type="Gene3D" id="1.10.287.950">
    <property type="entry name" value="Methyl-accepting chemotaxis protein"/>
    <property type="match status" value="1"/>
</dbReference>
<evidence type="ECO:0000313" key="15">
    <source>
        <dbReference type="Proteomes" id="UP000273083"/>
    </source>
</evidence>
<dbReference type="GO" id="GO:0005886">
    <property type="term" value="C:plasma membrane"/>
    <property type="evidence" value="ECO:0007669"/>
    <property type="project" value="UniProtKB-SubCell"/>
</dbReference>
<dbReference type="RefSeq" id="WP_170164195.1">
    <property type="nucleotide sequence ID" value="NZ_RJVG01000001.1"/>
</dbReference>